<reference evidence="3 4" key="1">
    <citation type="journal article" date="2013" name="Genome Announc.">
        <title>Draft Genome Sequence of the Methanotrophic Gammaproteobacterium Methyloglobulus morosus DSM 22980 Strain KoM1.</title>
        <authorList>
            <person name="Poehlein A."/>
            <person name="Deutzmann J.S."/>
            <person name="Daniel R."/>
            <person name="Simeonova D.D."/>
        </authorList>
    </citation>
    <scope>NUCLEOTIDE SEQUENCE [LARGE SCALE GENOMIC DNA]</scope>
    <source>
        <strain evidence="3 4">KoM1</strain>
    </source>
</reference>
<dbReference type="eggNOG" id="COG1396">
    <property type="taxonomic scope" value="Bacteria"/>
</dbReference>
<comment type="caution">
    <text evidence="3">The sequence shown here is derived from an EMBL/GenBank/DDBJ whole genome shotgun (WGS) entry which is preliminary data.</text>
</comment>
<keyword evidence="4" id="KW-1185">Reference proteome</keyword>
<dbReference type="PANTHER" id="PTHR43236">
    <property type="entry name" value="ANTITOXIN HIGA1"/>
    <property type="match status" value="1"/>
</dbReference>
<accession>V5BJC4</accession>
<dbReference type="SMART" id="SM00530">
    <property type="entry name" value="HTH_XRE"/>
    <property type="match status" value="1"/>
</dbReference>
<dbReference type="SUPFAM" id="SSF47413">
    <property type="entry name" value="lambda repressor-like DNA-binding domains"/>
    <property type="match status" value="1"/>
</dbReference>
<dbReference type="InterPro" id="IPR001387">
    <property type="entry name" value="Cro/C1-type_HTH"/>
</dbReference>
<gene>
    <name evidence="3" type="ORF">MGMO_201c00020</name>
</gene>
<dbReference type="AlphaFoldDB" id="V5BJC4"/>
<dbReference type="EMBL" id="AYLO01000175">
    <property type="protein sequence ID" value="ESS66222.1"/>
    <property type="molecule type" value="Genomic_DNA"/>
</dbReference>
<dbReference type="RefSeq" id="WP_023496606.1">
    <property type="nucleotide sequence ID" value="NZ_AYLO01000175.1"/>
</dbReference>
<sequence>MKMKADNAFYGDKLRLARLLNGLTQQQLGDVISASRQFVHQMESGIRPPAADVLNALCESLQVKDSFFADPVGNDVKFEQCHFRKRKTTPVGIANRVLAFSTIFEQLVAYINEYLQLPTINFPVIDHSSSSYSNSEIELAAEECRKMWGLGLNTPIAKMTRVLENAGVVITQFKGVSEKVDALSLNRKFPIIVRNDAKESVCRMRFDLAHECGHFVLHDGVETGDLVTESEANKFASAFLFPRATFINEFTIKKDARLNWNLIYQLKKRWGMSAKAILYRAHHLDLISAQQYRSGNVHLSKTNQSKKEDHDEDIQPETPELLINALEILKNQLGISFNHIADYLGVEPSMLSAITGVYPENEEYLKNVTPIFG</sequence>
<protein>
    <submittedName>
        <fullName evidence="3">Putative Zn peptidase</fullName>
    </submittedName>
</protein>
<name>V5BJC4_9GAMM</name>
<feature type="domain" description="HTH cro/C1-type" evidence="2">
    <location>
        <begin position="14"/>
        <end position="68"/>
    </location>
</feature>
<organism evidence="3 4">
    <name type="scientific">Methyloglobulus morosus KoM1</name>
    <dbReference type="NCBI Taxonomy" id="1116472"/>
    <lineage>
        <taxon>Bacteria</taxon>
        <taxon>Pseudomonadati</taxon>
        <taxon>Pseudomonadota</taxon>
        <taxon>Gammaproteobacteria</taxon>
        <taxon>Methylococcales</taxon>
        <taxon>Methylococcaceae</taxon>
        <taxon>Methyloglobulus</taxon>
    </lineage>
</organism>
<dbReference type="Gene3D" id="1.10.10.2910">
    <property type="match status" value="1"/>
</dbReference>
<dbReference type="Proteomes" id="UP000017842">
    <property type="component" value="Unassembled WGS sequence"/>
</dbReference>
<dbReference type="STRING" id="1116472.MGMO_201c00020"/>
<dbReference type="Pfam" id="PF06114">
    <property type="entry name" value="Peptidase_M78"/>
    <property type="match status" value="1"/>
</dbReference>
<dbReference type="InterPro" id="IPR010359">
    <property type="entry name" value="IrrE_HExxH"/>
</dbReference>
<dbReference type="InterPro" id="IPR052345">
    <property type="entry name" value="Rad_response_metalloprotease"/>
</dbReference>
<dbReference type="Gene3D" id="1.10.260.40">
    <property type="entry name" value="lambda repressor-like DNA-binding domains"/>
    <property type="match status" value="1"/>
</dbReference>
<comment type="similarity">
    <text evidence="1">Belongs to the short-chain fatty acyl-CoA assimilation regulator (ScfR) family.</text>
</comment>
<dbReference type="GO" id="GO:0003677">
    <property type="term" value="F:DNA binding"/>
    <property type="evidence" value="ECO:0007669"/>
    <property type="project" value="InterPro"/>
</dbReference>
<dbReference type="eggNOG" id="COG2856">
    <property type="taxonomic scope" value="Bacteria"/>
</dbReference>
<evidence type="ECO:0000256" key="1">
    <source>
        <dbReference type="ARBA" id="ARBA00007227"/>
    </source>
</evidence>
<dbReference type="CDD" id="cd00093">
    <property type="entry name" value="HTH_XRE"/>
    <property type="match status" value="1"/>
</dbReference>
<evidence type="ECO:0000313" key="4">
    <source>
        <dbReference type="Proteomes" id="UP000017842"/>
    </source>
</evidence>
<dbReference type="PATRIC" id="fig|1116472.3.peg.4037"/>
<evidence type="ECO:0000259" key="2">
    <source>
        <dbReference type="PROSITE" id="PS50943"/>
    </source>
</evidence>
<dbReference type="InterPro" id="IPR010982">
    <property type="entry name" value="Lambda_DNA-bd_dom_sf"/>
</dbReference>
<dbReference type="PANTHER" id="PTHR43236:SF1">
    <property type="entry name" value="BLL7220 PROTEIN"/>
    <property type="match status" value="1"/>
</dbReference>
<dbReference type="Pfam" id="PF13560">
    <property type="entry name" value="HTH_31"/>
    <property type="match status" value="1"/>
</dbReference>
<evidence type="ECO:0000313" key="3">
    <source>
        <dbReference type="EMBL" id="ESS66222.1"/>
    </source>
</evidence>
<proteinExistence type="inferred from homology"/>
<dbReference type="PROSITE" id="PS50943">
    <property type="entry name" value="HTH_CROC1"/>
    <property type="match status" value="1"/>
</dbReference>